<dbReference type="InterPro" id="IPR048358">
    <property type="entry name" value="EZH1/2_MCSS"/>
</dbReference>
<dbReference type="InterPro" id="IPR001214">
    <property type="entry name" value="SET_dom"/>
</dbReference>
<proteinExistence type="predicted"/>
<dbReference type="PROSITE" id="PS51633">
    <property type="entry name" value="CXC"/>
    <property type="match status" value="1"/>
</dbReference>
<feature type="region of interest" description="Disordered" evidence="12">
    <location>
        <begin position="389"/>
        <end position="455"/>
    </location>
</feature>
<dbReference type="Proteomes" id="UP000002280">
    <property type="component" value="Chromosome 2"/>
</dbReference>
<dbReference type="InterPro" id="IPR001005">
    <property type="entry name" value="SANT/Myb"/>
</dbReference>
<evidence type="ECO:0000256" key="10">
    <source>
        <dbReference type="ARBA" id="ARBA00023242"/>
    </source>
</evidence>
<evidence type="ECO:0000256" key="12">
    <source>
        <dbReference type="SAM" id="MobiDB-lite"/>
    </source>
</evidence>
<evidence type="ECO:0000259" key="13">
    <source>
        <dbReference type="PROSITE" id="PS50280"/>
    </source>
</evidence>
<keyword evidence="10" id="KW-0539">Nucleus</keyword>
<dbReference type="PROSITE" id="PS50280">
    <property type="entry name" value="SET"/>
    <property type="match status" value="1"/>
</dbReference>
<comment type="catalytic activity">
    <reaction evidence="11">
        <text>L-lysyl(27)-[histone H3] + 3 S-adenosyl-L-methionine = N(6),N(6),N(6)-trimethyl-L-lysyl(27)-[histone H3] + 3 S-adenosyl-L-homocysteine + 3 H(+)</text>
        <dbReference type="Rhea" id="RHEA:60292"/>
        <dbReference type="Rhea" id="RHEA-COMP:15535"/>
        <dbReference type="Rhea" id="RHEA-COMP:15548"/>
        <dbReference type="ChEBI" id="CHEBI:15378"/>
        <dbReference type="ChEBI" id="CHEBI:29969"/>
        <dbReference type="ChEBI" id="CHEBI:57856"/>
        <dbReference type="ChEBI" id="CHEBI:59789"/>
        <dbReference type="ChEBI" id="CHEBI:61961"/>
        <dbReference type="EC" id="2.1.1.356"/>
    </reaction>
</comment>
<dbReference type="AlphaFoldDB" id="F7BXB4"/>
<reference evidence="15" key="3">
    <citation type="submission" date="2025-09" db="UniProtKB">
        <authorList>
            <consortium name="Ensembl"/>
        </authorList>
    </citation>
    <scope>IDENTIFICATION</scope>
</reference>
<dbReference type="InterPro" id="IPR041343">
    <property type="entry name" value="PRC2_HTH_1"/>
</dbReference>
<dbReference type="Pfam" id="PF18118">
    <property type="entry name" value="PRC2_HTH_1"/>
    <property type="match status" value="1"/>
</dbReference>
<keyword evidence="8" id="KW-0805">Transcription regulation</keyword>
<evidence type="ECO:0000256" key="8">
    <source>
        <dbReference type="ARBA" id="ARBA00023015"/>
    </source>
</evidence>
<feature type="compositionally biased region" description="Basic and acidic residues" evidence="12">
    <location>
        <begin position="213"/>
        <end position="232"/>
    </location>
</feature>
<dbReference type="InterPro" id="IPR026489">
    <property type="entry name" value="CXC_dom"/>
</dbReference>
<reference evidence="15 16" key="1">
    <citation type="journal article" date="2007" name="Nature">
        <title>Genome of the marsupial Monodelphis domestica reveals innovation in non-coding sequences.</title>
        <authorList>
            <person name="Mikkelsen T.S."/>
            <person name="Wakefield M.J."/>
            <person name="Aken B."/>
            <person name="Amemiya C.T."/>
            <person name="Chang J.L."/>
            <person name="Duke S."/>
            <person name="Garber M."/>
            <person name="Gentles A.J."/>
            <person name="Goodstadt L."/>
            <person name="Heger A."/>
            <person name="Jurka J."/>
            <person name="Kamal M."/>
            <person name="Mauceli E."/>
            <person name="Searle S.M."/>
            <person name="Sharpe T."/>
            <person name="Baker M.L."/>
            <person name="Batzer M.A."/>
            <person name="Benos P.V."/>
            <person name="Belov K."/>
            <person name="Clamp M."/>
            <person name="Cook A."/>
            <person name="Cuff J."/>
            <person name="Das R."/>
            <person name="Davidow L."/>
            <person name="Deakin J.E."/>
            <person name="Fazzari M.J."/>
            <person name="Glass J.L."/>
            <person name="Grabherr M."/>
            <person name="Greally J.M."/>
            <person name="Gu W."/>
            <person name="Hore T.A."/>
            <person name="Huttley G.A."/>
            <person name="Kleber M."/>
            <person name="Jirtle R.L."/>
            <person name="Koina E."/>
            <person name="Lee J.T."/>
            <person name="Mahony S."/>
            <person name="Marra M.A."/>
            <person name="Miller R.D."/>
            <person name="Nicholls R.D."/>
            <person name="Oda M."/>
            <person name="Papenfuss A.T."/>
            <person name="Parra Z.E."/>
            <person name="Pollock D.D."/>
            <person name="Ray D.A."/>
            <person name="Schein J.E."/>
            <person name="Speed T.P."/>
            <person name="Thompson K."/>
            <person name="VandeBerg J.L."/>
            <person name="Wade C.M."/>
            <person name="Walker J.A."/>
            <person name="Waters P.D."/>
            <person name="Webber C."/>
            <person name="Weidman J.R."/>
            <person name="Xie X."/>
            <person name="Zody M.C."/>
            <person name="Baldwin J."/>
            <person name="Abdouelleil A."/>
            <person name="Abdulkadir J."/>
            <person name="Abebe A."/>
            <person name="Abera B."/>
            <person name="Abreu J."/>
            <person name="Acer S.C."/>
            <person name="Aftuck L."/>
            <person name="Alexander A."/>
            <person name="An P."/>
            <person name="Anderson E."/>
            <person name="Anderson S."/>
            <person name="Arachi H."/>
            <person name="Azer M."/>
            <person name="Bachantsang P."/>
            <person name="Barry A."/>
            <person name="Bayul T."/>
            <person name="Berlin A."/>
            <person name="Bessette D."/>
            <person name="Bloom T."/>
            <person name="Bloom T."/>
            <person name="Boguslavskiy L."/>
            <person name="Bonnet C."/>
            <person name="Boukhgalter B."/>
            <person name="Bourzgui I."/>
            <person name="Brown A."/>
            <person name="Cahill P."/>
            <person name="Channer S."/>
            <person name="Cheshatsang Y."/>
            <person name="Chuda L."/>
            <person name="Citroen M."/>
            <person name="Collymore A."/>
            <person name="Cooke P."/>
            <person name="Costello M."/>
            <person name="D'Aco K."/>
            <person name="Daza R."/>
            <person name="De Haan G."/>
            <person name="DeGray S."/>
            <person name="DeMaso C."/>
            <person name="Dhargay N."/>
            <person name="Dooley K."/>
            <person name="Dooley E."/>
            <person name="Doricent M."/>
            <person name="Dorje P."/>
            <person name="Dorjee K."/>
            <person name="Dupes A."/>
            <person name="Elong R."/>
            <person name="Falk J."/>
            <person name="Farina A."/>
            <person name="Faro S."/>
            <person name="Ferguson D."/>
            <person name="Fisher S."/>
            <person name="Foley C.D."/>
            <person name="Franke A."/>
            <person name="Friedrich D."/>
            <person name="Gadbois L."/>
            <person name="Gearin G."/>
            <person name="Gearin C.R."/>
            <person name="Giannoukos G."/>
            <person name="Goode T."/>
            <person name="Graham J."/>
            <person name="Grandbois E."/>
            <person name="Grewal S."/>
            <person name="Gyaltsen K."/>
            <person name="Hafez N."/>
            <person name="Hagos B."/>
            <person name="Hall J."/>
            <person name="Henson C."/>
            <person name="Hollinger A."/>
            <person name="Honan T."/>
            <person name="Huard M.D."/>
            <person name="Hughes L."/>
            <person name="Hurhula B."/>
            <person name="Husby M.E."/>
            <person name="Kamat A."/>
            <person name="Kanga B."/>
            <person name="Kashin S."/>
            <person name="Khazanovich D."/>
            <person name="Kisner P."/>
            <person name="Lance K."/>
            <person name="Lara M."/>
            <person name="Lee W."/>
            <person name="Lennon N."/>
            <person name="Letendre F."/>
            <person name="LeVine R."/>
            <person name="Lipovsky A."/>
            <person name="Liu X."/>
            <person name="Liu J."/>
            <person name="Liu S."/>
            <person name="Lokyitsang T."/>
            <person name="Lokyitsang Y."/>
            <person name="Lubonja R."/>
            <person name="Lui A."/>
            <person name="MacDonald P."/>
            <person name="Magnisalis V."/>
            <person name="Maru K."/>
            <person name="Matthews C."/>
            <person name="McCusker W."/>
            <person name="McDonough S."/>
            <person name="Mehta T."/>
            <person name="Meldrim J."/>
            <person name="Meneus L."/>
            <person name="Mihai O."/>
            <person name="Mihalev A."/>
            <person name="Mihova T."/>
            <person name="Mittelman R."/>
            <person name="Mlenga V."/>
            <person name="Montmayeur A."/>
            <person name="Mulrain L."/>
            <person name="Navidi A."/>
            <person name="Naylor J."/>
            <person name="Negash T."/>
            <person name="Nguyen T."/>
            <person name="Nguyen N."/>
            <person name="Nicol R."/>
            <person name="Norbu C."/>
            <person name="Norbu N."/>
            <person name="Novod N."/>
            <person name="O'Neill B."/>
            <person name="Osman S."/>
            <person name="Markiewicz E."/>
            <person name="Oyono O.L."/>
            <person name="Patti C."/>
            <person name="Phunkhang P."/>
            <person name="Pierre F."/>
            <person name="Priest M."/>
            <person name="Raghuraman S."/>
            <person name="Rege F."/>
            <person name="Reyes R."/>
            <person name="Rise C."/>
            <person name="Rogov P."/>
            <person name="Ross K."/>
            <person name="Ryan E."/>
            <person name="Settipalli S."/>
            <person name="Shea T."/>
            <person name="Sherpa N."/>
            <person name="Shi L."/>
            <person name="Shih D."/>
            <person name="Sparrow T."/>
            <person name="Spaulding J."/>
            <person name="Stalker J."/>
            <person name="Stange-Thomann N."/>
            <person name="Stavropoulos S."/>
            <person name="Stone C."/>
            <person name="Strader C."/>
            <person name="Tesfaye S."/>
            <person name="Thomson T."/>
            <person name="Thoulutsang Y."/>
            <person name="Thoulutsang D."/>
            <person name="Topham K."/>
            <person name="Topping I."/>
            <person name="Tsamla T."/>
            <person name="Vassiliev H."/>
            <person name="Vo A."/>
            <person name="Wangchuk T."/>
            <person name="Wangdi T."/>
            <person name="Weiand M."/>
            <person name="Wilkinson J."/>
            <person name="Wilson A."/>
            <person name="Yadav S."/>
            <person name="Young G."/>
            <person name="Yu Q."/>
            <person name="Zembek L."/>
            <person name="Zhong D."/>
            <person name="Zimmer A."/>
            <person name="Zwirko Z."/>
            <person name="Jaffe D.B."/>
            <person name="Alvarez P."/>
            <person name="Brockman W."/>
            <person name="Butler J."/>
            <person name="Chin C."/>
            <person name="Gnerre S."/>
            <person name="MacCallum I."/>
            <person name="Graves J.A."/>
            <person name="Ponting C.P."/>
            <person name="Breen M."/>
            <person name="Samollow P.B."/>
            <person name="Lander E.S."/>
            <person name="Lindblad-Toh K."/>
        </authorList>
    </citation>
    <scope>NUCLEOTIDE SEQUENCE [LARGE SCALE GENOMIC DNA]</scope>
</reference>
<keyword evidence="7" id="KW-0156">Chromatin regulator</keyword>
<dbReference type="GO" id="GO:0140693">
    <property type="term" value="F:molecular condensate scaffold activity"/>
    <property type="evidence" value="ECO:0007669"/>
    <property type="project" value="Ensembl"/>
</dbReference>
<dbReference type="InterPro" id="IPR045318">
    <property type="entry name" value="EZH1/2-like"/>
</dbReference>
<evidence type="ECO:0000313" key="16">
    <source>
        <dbReference type="Proteomes" id="UP000002280"/>
    </source>
</evidence>
<feature type="domain" description="SET" evidence="13">
    <location>
        <begin position="649"/>
        <end position="764"/>
    </location>
</feature>
<evidence type="ECO:0000256" key="9">
    <source>
        <dbReference type="ARBA" id="ARBA00023163"/>
    </source>
</evidence>
<evidence type="ECO:0000256" key="5">
    <source>
        <dbReference type="ARBA" id="ARBA00022679"/>
    </source>
</evidence>
<dbReference type="SUPFAM" id="SSF82199">
    <property type="entry name" value="SET domain"/>
    <property type="match status" value="1"/>
</dbReference>
<dbReference type="OMA" id="CNILCED"/>
<reference evidence="15" key="2">
    <citation type="submission" date="2025-08" db="UniProtKB">
        <authorList>
            <consortium name="Ensembl"/>
        </authorList>
    </citation>
    <scope>IDENTIFICATION</scope>
</reference>
<dbReference type="Pfam" id="PF21358">
    <property type="entry name" value="Ezh2_MCSS"/>
    <property type="match status" value="1"/>
</dbReference>
<dbReference type="PANTHER" id="PTHR45747:SF1">
    <property type="entry name" value="HISTONE-LYSINE N-METHYLTRANSFERASE EZH1"/>
    <property type="match status" value="1"/>
</dbReference>
<protein>
    <recommendedName>
        <fullName evidence="2">[histone H3]-lysine(27) N-trimethyltransferase</fullName>
        <ecNumber evidence="2">2.1.1.356</ecNumber>
    </recommendedName>
</protein>
<dbReference type="SMART" id="SM01114">
    <property type="entry name" value="CXC"/>
    <property type="match status" value="1"/>
</dbReference>
<dbReference type="Bgee" id="ENSMODG00000015033">
    <property type="expression patterns" value="Expressed in cerebellum and 18 other cell types or tissues"/>
</dbReference>
<evidence type="ECO:0000256" key="3">
    <source>
        <dbReference type="ARBA" id="ARBA00022491"/>
    </source>
</evidence>
<feature type="domain" description="CXC" evidence="14">
    <location>
        <begin position="540"/>
        <end position="642"/>
    </location>
</feature>
<organism evidence="15 16">
    <name type="scientific">Monodelphis domestica</name>
    <name type="common">Gray short-tailed opossum</name>
    <dbReference type="NCBI Taxonomy" id="13616"/>
    <lineage>
        <taxon>Eukaryota</taxon>
        <taxon>Metazoa</taxon>
        <taxon>Chordata</taxon>
        <taxon>Craniata</taxon>
        <taxon>Vertebrata</taxon>
        <taxon>Euteleostomi</taxon>
        <taxon>Mammalia</taxon>
        <taxon>Metatheria</taxon>
        <taxon>Didelphimorphia</taxon>
        <taxon>Didelphidae</taxon>
        <taxon>Monodelphis</taxon>
    </lineage>
</organism>
<keyword evidence="6" id="KW-0949">S-adenosyl-L-methionine</keyword>
<dbReference type="GO" id="GO:0005634">
    <property type="term" value="C:nucleus"/>
    <property type="evidence" value="ECO:0000318"/>
    <property type="project" value="GO_Central"/>
</dbReference>
<dbReference type="GeneTree" id="ENSGT00940000156604"/>
<feature type="compositionally biased region" description="Basic residues" evidence="12">
    <location>
        <begin position="389"/>
        <end position="402"/>
    </location>
</feature>
<dbReference type="Gene3D" id="2.170.270.10">
    <property type="entry name" value="SET domain"/>
    <property type="match status" value="1"/>
</dbReference>
<dbReference type="Ensembl" id="ENSMODT00000019134.4">
    <property type="protein sequence ID" value="ENSMODP00000018795.4"/>
    <property type="gene ID" value="ENSMODG00000015033.4"/>
</dbReference>
<feature type="compositionally biased region" description="Basic and acidic residues" evidence="12">
    <location>
        <begin position="418"/>
        <end position="429"/>
    </location>
</feature>
<keyword evidence="9" id="KW-0804">Transcription</keyword>
<gene>
    <name evidence="15" type="primary">EZH1</name>
</gene>
<dbReference type="Pfam" id="PF00856">
    <property type="entry name" value="SET"/>
    <property type="match status" value="1"/>
</dbReference>
<dbReference type="InterPro" id="IPR033467">
    <property type="entry name" value="Tesmin/TSO1-like_CXC"/>
</dbReference>
<evidence type="ECO:0000256" key="2">
    <source>
        <dbReference type="ARBA" id="ARBA00012186"/>
    </source>
</evidence>
<dbReference type="GO" id="GO:0046976">
    <property type="term" value="F:histone H3K27 methyltransferase activity"/>
    <property type="evidence" value="ECO:0000318"/>
    <property type="project" value="GO_Central"/>
</dbReference>
<dbReference type="GO" id="GO:0035098">
    <property type="term" value="C:ESC/E(Z) complex"/>
    <property type="evidence" value="ECO:0000318"/>
    <property type="project" value="GO_Central"/>
</dbReference>
<feature type="region of interest" description="Disordered" evidence="12">
    <location>
        <begin position="208"/>
        <end position="233"/>
    </location>
</feature>
<dbReference type="CDD" id="cd00167">
    <property type="entry name" value="SANT"/>
    <property type="match status" value="1"/>
</dbReference>
<keyword evidence="16" id="KW-1185">Reference proteome</keyword>
<dbReference type="SMART" id="SM00717">
    <property type="entry name" value="SANT"/>
    <property type="match status" value="1"/>
</dbReference>
<keyword evidence="4" id="KW-0489">Methyltransferase</keyword>
<evidence type="ECO:0000256" key="6">
    <source>
        <dbReference type="ARBA" id="ARBA00022691"/>
    </source>
</evidence>
<dbReference type="GO" id="GO:0032259">
    <property type="term" value="P:methylation"/>
    <property type="evidence" value="ECO:0007669"/>
    <property type="project" value="UniProtKB-KW"/>
</dbReference>
<dbReference type="InterPro" id="IPR021654">
    <property type="entry name" value="EZH1/EZH2"/>
</dbReference>
<evidence type="ECO:0000256" key="4">
    <source>
        <dbReference type="ARBA" id="ARBA00022603"/>
    </source>
</evidence>
<sequence length="794" mass="90176">MSKKTEDQRGKVACPKLNSKMDIPNSPTSKCITYWKRKVKSEYMRLRQLKRFQANMGAKALFVANFAKVQEKTQILNEDWKRLRIQPVQLMKPVSGHPFLKKCTVESNFPGFDSQDMLMRSLNTVALVPIMYSWSPLQQNFMVEDETVLCNIPYMGDEVKEEDETFIEELINNYDGKVHGEEEMIPGSVLISDAVFLELVDALNQYSDEEEEGHNNDSSEGKQEDNKEELPVLRKRKRLTIEGSDNSPQKLSVIFGSGNKKSSKKQFPNDMIFSAISSMFPENGVPDDMKERYRELTEVSDPNVLPPQCTPNIDGPCAKSVQREQSLHSFHTLFCRRCFKYDCFLHPFHATPNVYKRKNKEIKIEPDPCGLDCFLWLEGAKEYAMLHNPRSKCSGRRRRRHQVVNASSTNTSTSAVAETKEGDSDRDTGNDWASSSSEANSRCQTPTKQKASPAPPQLCVVEAPLEPVEWTGAEESLFRVFHGTYFNNFCSIARLLGTKTCKQVFQFAVKESLILKLPTNELMNPSQKKKRKHRLWAAHCRKIQLKKDNSATQVYNYQPCDHPDRPCDSTCPCIMTQNFCEKFCQCNPDCQNRFPGCRCKTQCNTKQCPCYLAVRECDPDLCLTCGASEHWDCKVVSCKNCSIQLGLKKHLLLAPSDVAGWGTFIKESVQKNEFISEYCGELISQDEADRRGKVYDKYMSSFLFNLNNDFVVDATRKGNKIRFANHSVNPNCYAKVVMVNGDHRIGIFAKRAIQAGEELFFDYSFLFSGTGQGGLMAVGLCCQRISCTLKSCGL</sequence>
<dbReference type="eggNOG" id="KOG1079">
    <property type="taxonomic scope" value="Eukaryota"/>
</dbReference>
<dbReference type="PANTHER" id="PTHR45747">
    <property type="entry name" value="HISTONE-LYSINE N-METHYLTRANSFERASE E(Z)"/>
    <property type="match status" value="1"/>
</dbReference>
<dbReference type="GO" id="GO:0003682">
    <property type="term" value="F:chromatin binding"/>
    <property type="evidence" value="ECO:0000318"/>
    <property type="project" value="GO_Central"/>
</dbReference>
<dbReference type="InParanoid" id="F7BXB4"/>
<dbReference type="STRING" id="13616.ENSMODP00000018795"/>
<evidence type="ECO:0000259" key="14">
    <source>
        <dbReference type="PROSITE" id="PS51633"/>
    </source>
</evidence>
<evidence type="ECO:0000256" key="11">
    <source>
        <dbReference type="ARBA" id="ARBA00048568"/>
    </source>
</evidence>
<accession>F7BXB4</accession>
<feature type="compositionally biased region" description="Low complexity" evidence="12">
    <location>
        <begin position="403"/>
        <end position="417"/>
    </location>
</feature>
<feature type="compositionally biased region" description="Polar residues" evidence="12">
    <location>
        <begin position="431"/>
        <end position="450"/>
    </location>
</feature>
<dbReference type="EC" id="2.1.1.356" evidence="2"/>
<comment type="subcellular location">
    <subcellularLocation>
        <location evidence="1">Nucleus</location>
    </subcellularLocation>
</comment>
<dbReference type="Pfam" id="PF18264">
    <property type="entry name" value="preSET_CXC"/>
    <property type="match status" value="1"/>
</dbReference>
<dbReference type="FunCoup" id="F7BXB4">
    <property type="interactions" value="2123"/>
</dbReference>
<name>F7BXB4_MONDO</name>
<evidence type="ECO:0000256" key="7">
    <source>
        <dbReference type="ARBA" id="ARBA00022853"/>
    </source>
</evidence>
<dbReference type="GO" id="GO:0031507">
    <property type="term" value="P:heterochromatin formation"/>
    <property type="evidence" value="ECO:0000318"/>
    <property type="project" value="GO_Central"/>
</dbReference>
<dbReference type="FunFam" id="2.170.270.10:FF:000001">
    <property type="entry name" value="Putative histone-lysine N-methyltransferase EZH2"/>
    <property type="match status" value="1"/>
</dbReference>
<dbReference type="GO" id="GO:0140951">
    <property type="term" value="F:histone H3K27 trimethyltransferase activity"/>
    <property type="evidence" value="ECO:0007669"/>
    <property type="project" value="UniProtKB-EC"/>
</dbReference>
<keyword evidence="5" id="KW-0808">Transferase</keyword>
<dbReference type="InterPro" id="IPR041355">
    <property type="entry name" value="Pre-SET_CXC"/>
</dbReference>
<evidence type="ECO:0000256" key="1">
    <source>
        <dbReference type="ARBA" id="ARBA00004123"/>
    </source>
</evidence>
<dbReference type="Pfam" id="PF11616">
    <property type="entry name" value="EZH2_WD-Binding"/>
    <property type="match status" value="1"/>
</dbReference>
<evidence type="ECO:0000313" key="15">
    <source>
        <dbReference type="Ensembl" id="ENSMODP00000018795.4"/>
    </source>
</evidence>
<dbReference type="SMART" id="SM00317">
    <property type="entry name" value="SET"/>
    <property type="match status" value="1"/>
</dbReference>
<dbReference type="InterPro" id="IPR046341">
    <property type="entry name" value="SET_dom_sf"/>
</dbReference>
<dbReference type="HOGENOM" id="CLU_011342_0_0_1"/>
<dbReference type="GO" id="GO:0031491">
    <property type="term" value="F:nucleosome binding"/>
    <property type="evidence" value="ECO:0007669"/>
    <property type="project" value="Ensembl"/>
</dbReference>
<keyword evidence="3" id="KW-0678">Repressor</keyword>